<dbReference type="InterPro" id="IPR007110">
    <property type="entry name" value="Ig-like_dom"/>
</dbReference>
<dbReference type="EMBL" id="BLXT01007071">
    <property type="protein sequence ID" value="GFO36459.1"/>
    <property type="molecule type" value="Genomic_DNA"/>
</dbReference>
<proteinExistence type="predicted"/>
<evidence type="ECO:0000313" key="2">
    <source>
        <dbReference type="EMBL" id="GFO36459.1"/>
    </source>
</evidence>
<dbReference type="Proteomes" id="UP000735302">
    <property type="component" value="Unassembled WGS sequence"/>
</dbReference>
<dbReference type="InterPro" id="IPR003598">
    <property type="entry name" value="Ig_sub2"/>
</dbReference>
<dbReference type="AlphaFoldDB" id="A0AAV4CX42"/>
<gene>
    <name evidence="2" type="ORF">PoB_006296400</name>
</gene>
<dbReference type="Pfam" id="PF07679">
    <property type="entry name" value="I-set"/>
    <property type="match status" value="1"/>
</dbReference>
<evidence type="ECO:0000313" key="3">
    <source>
        <dbReference type="Proteomes" id="UP000735302"/>
    </source>
</evidence>
<dbReference type="InterPro" id="IPR037448">
    <property type="entry name" value="Zig-8"/>
</dbReference>
<reference evidence="2 3" key="1">
    <citation type="journal article" date="2021" name="Elife">
        <title>Chloroplast acquisition without the gene transfer in kleptoplastic sea slugs, Plakobranchus ocellatus.</title>
        <authorList>
            <person name="Maeda T."/>
            <person name="Takahashi S."/>
            <person name="Yoshida T."/>
            <person name="Shimamura S."/>
            <person name="Takaki Y."/>
            <person name="Nagai Y."/>
            <person name="Toyoda A."/>
            <person name="Suzuki Y."/>
            <person name="Arimoto A."/>
            <person name="Ishii H."/>
            <person name="Satoh N."/>
            <person name="Nishiyama T."/>
            <person name="Hasebe M."/>
            <person name="Maruyama T."/>
            <person name="Minagawa J."/>
            <person name="Obokata J."/>
            <person name="Shigenobu S."/>
        </authorList>
    </citation>
    <scope>NUCLEOTIDE SEQUENCE [LARGE SCALE GENOMIC DNA]</scope>
</reference>
<feature type="domain" description="Ig-like" evidence="1">
    <location>
        <begin position="145"/>
        <end position="243"/>
    </location>
</feature>
<dbReference type="InterPro" id="IPR013098">
    <property type="entry name" value="Ig_I-set"/>
</dbReference>
<comment type="caution">
    <text evidence="2">The sequence shown here is derived from an EMBL/GenBank/DDBJ whole genome shotgun (WGS) entry which is preliminary data.</text>
</comment>
<keyword evidence="3" id="KW-1185">Reference proteome</keyword>
<sequence length="253" mass="28190">MASDDEYTRAAVPACGKLMVSADGNCMTNPEPLYERPVFKTNKTLFTFREGQTAVLLCSVENLEDKNVIWRLASDPSPLTVGTMGFSEDPRLSVEHDERGNWNLIIKDVTLKDAGVYECQVSSKIRHLRHHVTLMVTAAPEPDGPMRKKNIQITGKDFVDEGDPIKLVCKATSTEYPLEHIDWFRSGNTLTTDMSRGVNISMRYSVNAGSIESTLIIKKAKLEDRGHYTCRASNRDVIGKRVNVLKGTVLNSV</sequence>
<evidence type="ECO:0000259" key="1">
    <source>
        <dbReference type="PROSITE" id="PS50835"/>
    </source>
</evidence>
<dbReference type="GO" id="GO:0050808">
    <property type="term" value="P:synapse organization"/>
    <property type="evidence" value="ECO:0007669"/>
    <property type="project" value="TreeGrafter"/>
</dbReference>
<dbReference type="InterPro" id="IPR036179">
    <property type="entry name" value="Ig-like_dom_sf"/>
</dbReference>
<dbReference type="InterPro" id="IPR013783">
    <property type="entry name" value="Ig-like_fold"/>
</dbReference>
<protein>
    <submittedName>
        <fullName evidence="2">Hemicentin-1</fullName>
    </submittedName>
</protein>
<name>A0AAV4CX42_9GAST</name>
<feature type="domain" description="Ig-like" evidence="1">
    <location>
        <begin position="37"/>
        <end position="137"/>
    </location>
</feature>
<dbReference type="Pfam" id="PF13927">
    <property type="entry name" value="Ig_3"/>
    <property type="match status" value="1"/>
</dbReference>
<dbReference type="PANTHER" id="PTHR23279">
    <property type="entry name" value="DEFECTIVE PROBOSCIS EXTENSION RESPONSE DPR -RELATED"/>
    <property type="match status" value="1"/>
</dbReference>
<dbReference type="SMART" id="SM00408">
    <property type="entry name" value="IGc2"/>
    <property type="match status" value="2"/>
</dbReference>
<dbReference type="SMART" id="SM00409">
    <property type="entry name" value="IG"/>
    <property type="match status" value="2"/>
</dbReference>
<dbReference type="InterPro" id="IPR003599">
    <property type="entry name" value="Ig_sub"/>
</dbReference>
<dbReference type="SUPFAM" id="SSF48726">
    <property type="entry name" value="Immunoglobulin"/>
    <property type="match status" value="2"/>
</dbReference>
<dbReference type="PROSITE" id="PS50835">
    <property type="entry name" value="IG_LIKE"/>
    <property type="match status" value="2"/>
</dbReference>
<dbReference type="Gene3D" id="2.60.40.10">
    <property type="entry name" value="Immunoglobulins"/>
    <property type="match status" value="2"/>
</dbReference>
<dbReference type="GO" id="GO:0032589">
    <property type="term" value="C:neuron projection membrane"/>
    <property type="evidence" value="ECO:0007669"/>
    <property type="project" value="TreeGrafter"/>
</dbReference>
<accession>A0AAV4CX42</accession>
<organism evidence="2 3">
    <name type="scientific">Plakobranchus ocellatus</name>
    <dbReference type="NCBI Taxonomy" id="259542"/>
    <lineage>
        <taxon>Eukaryota</taxon>
        <taxon>Metazoa</taxon>
        <taxon>Spiralia</taxon>
        <taxon>Lophotrochozoa</taxon>
        <taxon>Mollusca</taxon>
        <taxon>Gastropoda</taxon>
        <taxon>Heterobranchia</taxon>
        <taxon>Euthyneura</taxon>
        <taxon>Panpulmonata</taxon>
        <taxon>Sacoglossa</taxon>
        <taxon>Placobranchoidea</taxon>
        <taxon>Plakobranchidae</taxon>
        <taxon>Plakobranchus</taxon>
    </lineage>
</organism>
<dbReference type="PANTHER" id="PTHR23279:SF36">
    <property type="entry name" value="DEFECTIVE PROBOSCIS EXTENSION RESPONSE 9, ISOFORM A"/>
    <property type="match status" value="1"/>
</dbReference>